<keyword evidence="1" id="KW-0614">Plasmid</keyword>
<name>A0A5B8P9Y3_ENTFC</name>
<gene>
    <name evidence="1" type="ORF">E3T36_13035</name>
</gene>
<reference evidence="1" key="1">
    <citation type="journal article" date="2019" name="J. Antimicrob. Chemother.">
        <title>Detection of the phenicol-oxazolidinone-tetracycline resistance gene poxtA in Enterococcus faecium and Enterococcus faecalis of food-producing animal origin in China.</title>
        <authorList>
            <person name="Lei C.W."/>
            <person name="Kang Z.Z."/>
            <person name="Wu S.K."/>
            <person name="Chen Y.P."/>
            <person name="Kong L.H."/>
            <person name="Wang H.N."/>
        </authorList>
    </citation>
    <scope>NUCLEOTIDE SEQUENCE</scope>
    <source>
        <strain evidence="1">SCBC1</strain>
        <plasmid evidence="1">pSCBC1</plasmid>
    </source>
</reference>
<proteinExistence type="predicted"/>
<accession>A0A5B8P9Y3</accession>
<sequence length="70" mass="8110">MTIKKIKKAPEKVSFFDGFELVLSYLDTYRNNVIFILVAERCVEVLVCMCFKVLKTLKIGCTEKPHLLKL</sequence>
<geneLocation type="plasmid" evidence="1">
    <name>pSCBC1</name>
</geneLocation>
<protein>
    <submittedName>
        <fullName evidence="1">Uncharacterized protein</fullName>
    </submittedName>
</protein>
<reference evidence="1" key="2">
    <citation type="submission" date="2019-03" db="EMBL/GenBank/DDBJ databases">
        <authorList>
            <person name="Lei C.-W."/>
        </authorList>
    </citation>
    <scope>NUCLEOTIDE SEQUENCE</scope>
    <source>
        <strain evidence="1">SCBC1</strain>
        <plasmid evidence="1">pSCBC1</plasmid>
    </source>
</reference>
<evidence type="ECO:0000313" key="1">
    <source>
        <dbReference type="EMBL" id="QDZ64888.1"/>
    </source>
</evidence>
<dbReference type="EMBL" id="CP038169">
    <property type="protein sequence ID" value="QDZ64888.1"/>
    <property type="molecule type" value="Genomic_DNA"/>
</dbReference>
<organism evidence="1">
    <name type="scientific">Enterococcus faecium</name>
    <name type="common">Streptococcus faecium</name>
    <dbReference type="NCBI Taxonomy" id="1352"/>
    <lineage>
        <taxon>Bacteria</taxon>
        <taxon>Bacillati</taxon>
        <taxon>Bacillota</taxon>
        <taxon>Bacilli</taxon>
        <taxon>Lactobacillales</taxon>
        <taxon>Enterococcaceae</taxon>
        <taxon>Enterococcus</taxon>
    </lineage>
</organism>
<dbReference type="AlphaFoldDB" id="A0A5B8P9Y3"/>